<organism evidence="3">
    <name type="scientific">uncultured Rubrobacteraceae bacterium</name>
    <dbReference type="NCBI Taxonomy" id="349277"/>
    <lineage>
        <taxon>Bacteria</taxon>
        <taxon>Bacillati</taxon>
        <taxon>Actinomycetota</taxon>
        <taxon>Rubrobacteria</taxon>
        <taxon>Rubrobacterales</taxon>
        <taxon>Rubrobacteraceae</taxon>
        <taxon>environmental samples</taxon>
    </lineage>
</organism>
<feature type="region of interest" description="Disordered" evidence="1">
    <location>
        <begin position="105"/>
        <end position="172"/>
    </location>
</feature>
<evidence type="ECO:0000313" key="3">
    <source>
        <dbReference type="EMBL" id="CAA9429136.1"/>
    </source>
</evidence>
<dbReference type="InterPro" id="IPR051397">
    <property type="entry name" value="Zn-ADH-like_protein"/>
</dbReference>
<proteinExistence type="predicted"/>
<dbReference type="SUPFAM" id="SSF51735">
    <property type="entry name" value="NAD(P)-binding Rossmann-fold domains"/>
    <property type="match status" value="1"/>
</dbReference>
<dbReference type="Gene3D" id="3.40.50.720">
    <property type="entry name" value="NAD(P)-binding Rossmann-like Domain"/>
    <property type="match status" value="1"/>
</dbReference>
<evidence type="ECO:0000256" key="1">
    <source>
        <dbReference type="SAM" id="MobiDB-lite"/>
    </source>
</evidence>
<sequence length="172" mass="17588">MLVQTAAGGVCSLAVQFARLAGAGTIAGTAGSVEKRDLVLSLGADHAVDYGREDWTEQVIEATGGKGADVVLESVGGEAGAQAFECLAPLGRLVMFGAASGHPMPPPDLMQLNTQGQTLSGFVGPPTARAAPRLPGKRSPATSETATSGSSDHPSRSQKRRRPIGQSRDARP</sequence>
<gene>
    <name evidence="3" type="ORF">AVDCRST_MAG82-1976</name>
</gene>
<accession>A0A6J4PZM8</accession>
<feature type="compositionally biased region" description="Polar residues" evidence="1">
    <location>
        <begin position="111"/>
        <end position="120"/>
    </location>
</feature>
<dbReference type="Pfam" id="PF00107">
    <property type="entry name" value="ADH_zinc_N"/>
    <property type="match status" value="1"/>
</dbReference>
<dbReference type="InterPro" id="IPR013149">
    <property type="entry name" value="ADH-like_C"/>
</dbReference>
<dbReference type="PANTHER" id="PTHR43677:SF4">
    <property type="entry name" value="QUINONE OXIDOREDUCTASE-LIKE PROTEIN 2"/>
    <property type="match status" value="1"/>
</dbReference>
<reference evidence="3" key="1">
    <citation type="submission" date="2020-02" db="EMBL/GenBank/DDBJ databases">
        <authorList>
            <person name="Meier V. D."/>
        </authorList>
    </citation>
    <scope>NUCLEOTIDE SEQUENCE</scope>
    <source>
        <strain evidence="3">AVDCRST_MAG82</strain>
    </source>
</reference>
<protein>
    <recommendedName>
        <fullName evidence="2">Alcohol dehydrogenase-like C-terminal domain-containing protein</fullName>
    </recommendedName>
</protein>
<dbReference type="InterPro" id="IPR036291">
    <property type="entry name" value="NAD(P)-bd_dom_sf"/>
</dbReference>
<feature type="domain" description="Alcohol dehydrogenase-like C-terminal" evidence="2">
    <location>
        <begin position="9"/>
        <end position="123"/>
    </location>
</feature>
<dbReference type="EMBL" id="CADCVA010000276">
    <property type="protein sequence ID" value="CAA9429136.1"/>
    <property type="molecule type" value="Genomic_DNA"/>
</dbReference>
<dbReference type="GO" id="GO:0016491">
    <property type="term" value="F:oxidoreductase activity"/>
    <property type="evidence" value="ECO:0007669"/>
    <property type="project" value="TreeGrafter"/>
</dbReference>
<name>A0A6J4PZM8_9ACTN</name>
<feature type="compositionally biased region" description="Polar residues" evidence="1">
    <location>
        <begin position="140"/>
        <end position="152"/>
    </location>
</feature>
<dbReference type="AlphaFoldDB" id="A0A6J4PZM8"/>
<dbReference type="PANTHER" id="PTHR43677">
    <property type="entry name" value="SHORT-CHAIN DEHYDROGENASE/REDUCTASE"/>
    <property type="match status" value="1"/>
</dbReference>
<evidence type="ECO:0000259" key="2">
    <source>
        <dbReference type="Pfam" id="PF00107"/>
    </source>
</evidence>